<evidence type="ECO:0000313" key="1">
    <source>
        <dbReference type="EMBL" id="KMY49643.1"/>
    </source>
</evidence>
<organism evidence="1 2">
    <name type="scientific">Peribacillus loiseleuriae</name>
    <dbReference type="NCBI Taxonomy" id="1679170"/>
    <lineage>
        <taxon>Bacteria</taxon>
        <taxon>Bacillati</taxon>
        <taxon>Bacillota</taxon>
        <taxon>Bacilli</taxon>
        <taxon>Bacillales</taxon>
        <taxon>Bacillaceae</taxon>
        <taxon>Peribacillus</taxon>
    </lineage>
</organism>
<dbReference type="RefSeq" id="WP_049680985.1">
    <property type="nucleotide sequence ID" value="NZ_LFZW01000001.1"/>
</dbReference>
<dbReference type="OrthoDB" id="9992846at2"/>
<dbReference type="EMBL" id="LFZW01000001">
    <property type="protein sequence ID" value="KMY49643.1"/>
    <property type="molecule type" value="Genomic_DNA"/>
</dbReference>
<evidence type="ECO:0000313" key="2">
    <source>
        <dbReference type="Proteomes" id="UP000037146"/>
    </source>
</evidence>
<dbReference type="AlphaFoldDB" id="A0A0K9GSM6"/>
<dbReference type="PATRIC" id="fig|1679170.3.peg.1942"/>
<keyword evidence="2" id="KW-1185">Reference proteome</keyword>
<name>A0A0K9GSM6_9BACI</name>
<proteinExistence type="predicted"/>
<dbReference type="Proteomes" id="UP000037146">
    <property type="component" value="Unassembled WGS sequence"/>
</dbReference>
<reference evidence="2" key="1">
    <citation type="submission" date="2015-07" db="EMBL/GenBank/DDBJ databases">
        <title>Genome sequencing project for genomic taxonomy and phylogenomics of Bacillus-like bacteria.</title>
        <authorList>
            <person name="Liu B."/>
            <person name="Wang J."/>
            <person name="Zhu Y."/>
            <person name="Liu G."/>
            <person name="Chen Q."/>
            <person name="Chen Z."/>
            <person name="Lan J."/>
            <person name="Che J."/>
            <person name="Ge C."/>
            <person name="Shi H."/>
            <person name="Pan Z."/>
            <person name="Liu X."/>
        </authorList>
    </citation>
    <scope>NUCLEOTIDE SEQUENCE [LARGE SCALE GENOMIC DNA]</scope>
    <source>
        <strain evidence="2">FJAT-27997</strain>
    </source>
</reference>
<gene>
    <name evidence="1" type="ORF">AC625_08910</name>
</gene>
<accession>A0A0K9GSM6</accession>
<comment type="caution">
    <text evidence="1">The sequence shown here is derived from an EMBL/GenBank/DDBJ whole genome shotgun (WGS) entry which is preliminary data.</text>
</comment>
<sequence>MKIDIELLEVWIKECLHQELSKELTIYPEISHEIFRRTEVFEDVMGFLHDHVKIRIKNAQIGALK</sequence>
<protein>
    <submittedName>
        <fullName evidence="1">Uncharacterized protein</fullName>
    </submittedName>
</protein>